<feature type="signal peptide" evidence="2">
    <location>
        <begin position="1"/>
        <end position="25"/>
    </location>
</feature>
<evidence type="ECO:0000313" key="5">
    <source>
        <dbReference type="EMBL" id="KAL2785620.1"/>
    </source>
</evidence>
<feature type="domain" description="Prion-inhibition and propagation HeLo" evidence="3">
    <location>
        <begin position="5"/>
        <end position="107"/>
    </location>
</feature>
<dbReference type="PANTHER" id="PTHR10039">
    <property type="entry name" value="AMELOGENIN"/>
    <property type="match status" value="1"/>
</dbReference>
<dbReference type="InterPro" id="IPR029498">
    <property type="entry name" value="HeLo_dom"/>
</dbReference>
<dbReference type="InterPro" id="IPR038305">
    <property type="entry name" value="HeLo_sf"/>
</dbReference>
<gene>
    <name evidence="5" type="ORF">BJX66DRAFT_342922</name>
</gene>
<comment type="caution">
    <text evidence="5">The sequence shown here is derived from an EMBL/GenBank/DDBJ whole genome shotgun (WGS) entry which is preliminary data.</text>
</comment>
<feature type="domain" description="Nephrocystin 3-like N-terminal" evidence="4">
    <location>
        <begin position="206"/>
        <end position="255"/>
    </location>
</feature>
<evidence type="ECO:0000256" key="2">
    <source>
        <dbReference type="SAM" id="SignalP"/>
    </source>
</evidence>
<protein>
    <recommendedName>
        <fullName evidence="7">Prion-inhibition and propagation HeLo domain-containing protein</fullName>
    </recommendedName>
</protein>
<evidence type="ECO:0000313" key="6">
    <source>
        <dbReference type="Proteomes" id="UP001610563"/>
    </source>
</evidence>
<name>A0ABR4FQV5_9EURO</name>
<proteinExistence type="predicted"/>
<reference evidence="5 6" key="1">
    <citation type="submission" date="2024-07" db="EMBL/GenBank/DDBJ databases">
        <title>Section-level genome sequencing and comparative genomics of Aspergillus sections Usti and Cavernicolus.</title>
        <authorList>
            <consortium name="Lawrence Berkeley National Laboratory"/>
            <person name="Nybo J.L."/>
            <person name="Vesth T.C."/>
            <person name="Theobald S."/>
            <person name="Frisvad J.C."/>
            <person name="Larsen T.O."/>
            <person name="Kjaerboelling I."/>
            <person name="Rothschild-Mancinelli K."/>
            <person name="Lyhne E.K."/>
            <person name="Kogle M.E."/>
            <person name="Barry K."/>
            <person name="Clum A."/>
            <person name="Na H."/>
            <person name="Ledsgaard L."/>
            <person name="Lin J."/>
            <person name="Lipzen A."/>
            <person name="Kuo A."/>
            <person name="Riley R."/>
            <person name="Mondo S."/>
            <person name="Labutti K."/>
            <person name="Haridas S."/>
            <person name="Pangalinan J."/>
            <person name="Salamov A.A."/>
            <person name="Simmons B.A."/>
            <person name="Magnuson J.K."/>
            <person name="Chen J."/>
            <person name="Drula E."/>
            <person name="Henrissat B."/>
            <person name="Wiebenga A."/>
            <person name="Lubbers R.J."/>
            <person name="Gomes A.C."/>
            <person name="Makela M.R."/>
            <person name="Stajich J."/>
            <person name="Grigoriev I.V."/>
            <person name="Mortensen U.H."/>
            <person name="De Vries R.P."/>
            <person name="Baker S.E."/>
            <person name="Andersen M.R."/>
        </authorList>
    </citation>
    <scope>NUCLEOTIDE SEQUENCE [LARGE SCALE GENOMIC DNA]</scope>
    <source>
        <strain evidence="5 6">CBS 209.92</strain>
    </source>
</reference>
<keyword evidence="2" id="KW-0732">Signal</keyword>
<dbReference type="Proteomes" id="UP001610563">
    <property type="component" value="Unassembled WGS sequence"/>
</dbReference>
<keyword evidence="1" id="KW-0677">Repeat</keyword>
<evidence type="ECO:0000259" key="3">
    <source>
        <dbReference type="Pfam" id="PF14479"/>
    </source>
</evidence>
<accession>A0ABR4FQV5</accession>
<dbReference type="PANTHER" id="PTHR10039:SF16">
    <property type="entry name" value="GPI INOSITOL-DEACYLASE"/>
    <property type="match status" value="1"/>
</dbReference>
<dbReference type="Pfam" id="PF24883">
    <property type="entry name" value="NPHP3_N"/>
    <property type="match status" value="1"/>
</dbReference>
<feature type="chain" id="PRO_5046106783" description="Prion-inhibition and propagation HeLo domain-containing protein" evidence="2">
    <location>
        <begin position="26"/>
        <end position="257"/>
    </location>
</feature>
<dbReference type="InterPro" id="IPR056884">
    <property type="entry name" value="NPHP3-like_N"/>
</dbReference>
<evidence type="ECO:0000256" key="1">
    <source>
        <dbReference type="ARBA" id="ARBA00022737"/>
    </source>
</evidence>
<organism evidence="5 6">
    <name type="scientific">Aspergillus keveii</name>
    <dbReference type="NCBI Taxonomy" id="714993"/>
    <lineage>
        <taxon>Eukaryota</taxon>
        <taxon>Fungi</taxon>
        <taxon>Dikarya</taxon>
        <taxon>Ascomycota</taxon>
        <taxon>Pezizomycotina</taxon>
        <taxon>Eurotiomycetes</taxon>
        <taxon>Eurotiomycetidae</taxon>
        <taxon>Eurotiales</taxon>
        <taxon>Aspergillaceae</taxon>
        <taxon>Aspergillus</taxon>
        <taxon>Aspergillus subgen. Nidulantes</taxon>
    </lineage>
</organism>
<dbReference type="Gene3D" id="1.20.120.1020">
    <property type="entry name" value="Prion-inhibition and propagation, HeLo domain"/>
    <property type="match status" value="2"/>
</dbReference>
<sequence length="257" mass="28442">MEAAGLALGAVGLLGLFNLYQEAASVVHSVKNHSSESLRLFSRYNATKVLFERWGKQVSVADKDSLAQSVHPQLQDPATVNAVAGLLASISNVFTDVDPTIARYEQPSTSAAANTGRTKLRSRLKWALADGDRLTHNTKDFDDLVQRLYRLVPPEKLHPDEFQKLQASLLQFQRNQALHQVSHWLDATTTENTFDAYYSARLDTICNWIDTHPAYQGWLSGNTDKMSHVLWMHGPGGFGKAVLCAYIVKSLLDSGTS</sequence>
<evidence type="ECO:0008006" key="7">
    <source>
        <dbReference type="Google" id="ProtNLM"/>
    </source>
</evidence>
<dbReference type="EMBL" id="JBFTWV010000139">
    <property type="protein sequence ID" value="KAL2785620.1"/>
    <property type="molecule type" value="Genomic_DNA"/>
</dbReference>
<dbReference type="Pfam" id="PF14479">
    <property type="entry name" value="HeLo"/>
    <property type="match status" value="1"/>
</dbReference>
<keyword evidence="6" id="KW-1185">Reference proteome</keyword>
<evidence type="ECO:0000259" key="4">
    <source>
        <dbReference type="Pfam" id="PF24883"/>
    </source>
</evidence>